<protein>
    <submittedName>
        <fullName evidence="2">Glycosyl transferase family 2</fullName>
    </submittedName>
</protein>
<dbReference type="InterPro" id="IPR029044">
    <property type="entry name" value="Nucleotide-diphossugar_trans"/>
</dbReference>
<dbReference type="SUPFAM" id="SSF53448">
    <property type="entry name" value="Nucleotide-diphospho-sugar transferases"/>
    <property type="match status" value="1"/>
</dbReference>
<dbReference type="Proteomes" id="UP000295560">
    <property type="component" value="Unassembled WGS sequence"/>
</dbReference>
<gene>
    <name evidence="2" type="ORF">EV378_4899</name>
</gene>
<organism evidence="2 3">
    <name type="scientific">Pseudonocardia endophytica</name>
    <dbReference type="NCBI Taxonomy" id="401976"/>
    <lineage>
        <taxon>Bacteria</taxon>
        <taxon>Bacillati</taxon>
        <taxon>Actinomycetota</taxon>
        <taxon>Actinomycetes</taxon>
        <taxon>Pseudonocardiales</taxon>
        <taxon>Pseudonocardiaceae</taxon>
        <taxon>Pseudonocardia</taxon>
    </lineage>
</organism>
<dbReference type="PANTHER" id="PTHR43630">
    <property type="entry name" value="POLY-BETA-1,6-N-ACETYL-D-GLUCOSAMINE SYNTHASE"/>
    <property type="match status" value="1"/>
</dbReference>
<dbReference type="Gene3D" id="3.90.550.10">
    <property type="entry name" value="Spore Coat Polysaccharide Biosynthesis Protein SpsA, Chain A"/>
    <property type="match status" value="1"/>
</dbReference>
<comment type="caution">
    <text evidence="2">The sequence shown here is derived from an EMBL/GenBank/DDBJ whole genome shotgun (WGS) entry which is preliminary data.</text>
</comment>
<dbReference type="Pfam" id="PF00535">
    <property type="entry name" value="Glycos_transf_2"/>
    <property type="match status" value="1"/>
</dbReference>
<name>A0A4R1HU25_PSEEN</name>
<dbReference type="GO" id="GO:0016740">
    <property type="term" value="F:transferase activity"/>
    <property type="evidence" value="ECO:0007669"/>
    <property type="project" value="UniProtKB-KW"/>
</dbReference>
<dbReference type="CDD" id="cd02511">
    <property type="entry name" value="Beta4Glucosyltransferase"/>
    <property type="match status" value="1"/>
</dbReference>
<evidence type="ECO:0000259" key="1">
    <source>
        <dbReference type="Pfam" id="PF00535"/>
    </source>
</evidence>
<dbReference type="EMBL" id="SMFZ01000002">
    <property type="protein sequence ID" value="TCK20932.1"/>
    <property type="molecule type" value="Genomic_DNA"/>
</dbReference>
<keyword evidence="2" id="KW-0808">Transferase</keyword>
<dbReference type="PANTHER" id="PTHR43630:SF2">
    <property type="entry name" value="GLYCOSYLTRANSFERASE"/>
    <property type="match status" value="1"/>
</dbReference>
<reference evidence="2 3" key="1">
    <citation type="submission" date="2019-03" db="EMBL/GenBank/DDBJ databases">
        <title>Sequencing the genomes of 1000 actinobacteria strains.</title>
        <authorList>
            <person name="Klenk H.-P."/>
        </authorList>
    </citation>
    <scope>NUCLEOTIDE SEQUENCE [LARGE SCALE GENOMIC DNA]</scope>
    <source>
        <strain evidence="2 3">DSM 44969</strain>
    </source>
</reference>
<dbReference type="AlphaFoldDB" id="A0A4R1HU25"/>
<dbReference type="RefSeq" id="WP_207908852.1">
    <property type="nucleotide sequence ID" value="NZ_SMFZ01000002.1"/>
</dbReference>
<evidence type="ECO:0000313" key="3">
    <source>
        <dbReference type="Proteomes" id="UP000295560"/>
    </source>
</evidence>
<dbReference type="InterPro" id="IPR001173">
    <property type="entry name" value="Glyco_trans_2-like"/>
</dbReference>
<accession>A0A4R1HU25</accession>
<feature type="domain" description="Glycosyltransferase 2-like" evidence="1">
    <location>
        <begin position="8"/>
        <end position="98"/>
    </location>
</feature>
<keyword evidence="3" id="KW-1185">Reference proteome</keyword>
<proteinExistence type="predicted"/>
<sequence length="278" mass="31823">MTRVPITAIILTKNEARVIERTIHSLLCLDQVVVVDSASEDGTPAIARGAGADVVDFLWDGQYPKKKQWALEHSDIRNRWVLFVDADEIFTRSLLDEMGQQILCRSSSADSPGAYSVEYAYRFDGRILHHGHRVRKVVLLDKDRCHFPVVDDLNVANMWEVEGHYQPVIDGEVGALSGEVVHDDVDPLYSYFARHNRYSDWEAHLRVNKSAQRQVRASKTLQGRIFDRLPLKPLLFFVYSYVLRAGFRDGIPGLNYALSLAFYYWQINVKTREARRAG</sequence>
<evidence type="ECO:0000313" key="2">
    <source>
        <dbReference type="EMBL" id="TCK20932.1"/>
    </source>
</evidence>